<dbReference type="CDD" id="cd14275">
    <property type="entry name" value="UBA_EF-Ts"/>
    <property type="match status" value="1"/>
</dbReference>
<gene>
    <name evidence="6" type="primary">tsf</name>
    <name evidence="10" type="ORF">J2S04_001823</name>
</gene>
<keyword evidence="4 6" id="KW-0648">Protein biosynthesis</keyword>
<evidence type="ECO:0000313" key="10">
    <source>
        <dbReference type="EMBL" id="MDP9728872.1"/>
    </source>
</evidence>
<dbReference type="Proteomes" id="UP001229209">
    <property type="component" value="Unassembled WGS sequence"/>
</dbReference>
<proteinExistence type="inferred from homology"/>
<feature type="region of interest" description="Involved in Mg(2+) ion dislocation from EF-Tu" evidence="6">
    <location>
        <begin position="81"/>
        <end position="84"/>
    </location>
</feature>
<evidence type="ECO:0000256" key="6">
    <source>
        <dbReference type="HAMAP-Rule" id="MF_00050"/>
    </source>
</evidence>
<evidence type="ECO:0000256" key="4">
    <source>
        <dbReference type="ARBA" id="ARBA00022917"/>
    </source>
</evidence>
<keyword evidence="11" id="KW-1185">Reference proteome</keyword>
<evidence type="ECO:0000256" key="5">
    <source>
        <dbReference type="ARBA" id="ARBA00025453"/>
    </source>
</evidence>
<evidence type="ECO:0000256" key="2">
    <source>
        <dbReference type="ARBA" id="ARBA00016956"/>
    </source>
</evidence>
<comment type="function">
    <text evidence="5 6 7">Associates with the EF-Tu.GDP complex and induces the exchange of GDP to GTP. It remains bound to the aminoacyl-tRNA.EF-Tu.GTP complex up to the GTP hydrolysis stage on the ribosome.</text>
</comment>
<dbReference type="Gene3D" id="1.10.8.10">
    <property type="entry name" value="DNA helicase RuvA subunit, C-terminal domain"/>
    <property type="match status" value="1"/>
</dbReference>
<dbReference type="PANTHER" id="PTHR11741">
    <property type="entry name" value="ELONGATION FACTOR TS"/>
    <property type="match status" value="1"/>
</dbReference>
<dbReference type="SUPFAM" id="SSF46934">
    <property type="entry name" value="UBA-like"/>
    <property type="match status" value="1"/>
</dbReference>
<evidence type="ECO:0000259" key="9">
    <source>
        <dbReference type="Pfam" id="PF00889"/>
    </source>
</evidence>
<dbReference type="GO" id="GO:0003746">
    <property type="term" value="F:translation elongation factor activity"/>
    <property type="evidence" value="ECO:0007669"/>
    <property type="project" value="UniProtKB-KW"/>
</dbReference>
<dbReference type="Gene3D" id="3.30.479.20">
    <property type="entry name" value="Elongation factor Ts, dimerisation domain"/>
    <property type="match status" value="1"/>
</dbReference>
<comment type="subcellular location">
    <subcellularLocation>
        <location evidence="6 8">Cytoplasm</location>
    </subcellularLocation>
</comment>
<protein>
    <recommendedName>
        <fullName evidence="2 6">Elongation factor Ts</fullName>
        <shortName evidence="6">EF-Ts</shortName>
    </recommendedName>
</protein>
<feature type="domain" description="Translation elongation factor EFTs/EF1B dimerisation" evidence="9">
    <location>
        <begin position="92"/>
        <end position="197"/>
    </location>
</feature>
<accession>A0ABT9LX74</accession>
<dbReference type="InterPro" id="IPR009060">
    <property type="entry name" value="UBA-like_sf"/>
</dbReference>
<dbReference type="PANTHER" id="PTHR11741:SF0">
    <property type="entry name" value="ELONGATION FACTOR TS, MITOCHONDRIAL"/>
    <property type="match status" value="1"/>
</dbReference>
<dbReference type="InterPro" id="IPR014039">
    <property type="entry name" value="Transl_elong_EFTs/EF1B_dimer"/>
</dbReference>
<dbReference type="InterPro" id="IPR036402">
    <property type="entry name" value="EF-Ts_dimer_sf"/>
</dbReference>
<dbReference type="Gene3D" id="1.10.286.20">
    <property type="match status" value="1"/>
</dbReference>
<dbReference type="NCBIfam" id="TIGR00116">
    <property type="entry name" value="tsf"/>
    <property type="match status" value="2"/>
</dbReference>
<sequence length="216" mass="24333">MEVTASMVKELREKTGAGMMDCKRALAEADGDMERAMEVLRERGLASAAKKSGRVAAEGLVEAYIHGGGRIGVLVEVNCETDFVAKNEDFRQLVRDIAMHIAASNPLYVRRDEVSSEFIEKEREILRAQTLNEGKPENIVDKIVDGRIEKYLKEICLLDQPFVKDPDKTVEMLVREKIAQIGENISIRRFTRFVVGEGIEKKESNFAEEVMSQVRV</sequence>
<evidence type="ECO:0000256" key="3">
    <source>
        <dbReference type="ARBA" id="ARBA00022768"/>
    </source>
</evidence>
<dbReference type="PROSITE" id="PS01126">
    <property type="entry name" value="EF_TS_1"/>
    <property type="match status" value="1"/>
</dbReference>
<dbReference type="InterPro" id="IPR018101">
    <property type="entry name" value="Transl_elong_Ts_CS"/>
</dbReference>
<comment type="similarity">
    <text evidence="1 6 7">Belongs to the EF-Ts family.</text>
</comment>
<organism evidence="10 11">
    <name type="scientific">Alicyclobacillus tolerans</name>
    <dbReference type="NCBI Taxonomy" id="90970"/>
    <lineage>
        <taxon>Bacteria</taxon>
        <taxon>Bacillati</taxon>
        <taxon>Bacillota</taxon>
        <taxon>Bacilli</taxon>
        <taxon>Bacillales</taxon>
        <taxon>Alicyclobacillaceae</taxon>
        <taxon>Alicyclobacillus</taxon>
    </lineage>
</organism>
<keyword evidence="6" id="KW-0963">Cytoplasm</keyword>
<dbReference type="SUPFAM" id="SSF54713">
    <property type="entry name" value="Elongation factor Ts (EF-Ts), dimerisation domain"/>
    <property type="match status" value="1"/>
</dbReference>
<dbReference type="HAMAP" id="MF_00050">
    <property type="entry name" value="EF_Ts"/>
    <property type="match status" value="1"/>
</dbReference>
<evidence type="ECO:0000256" key="7">
    <source>
        <dbReference type="RuleBase" id="RU000642"/>
    </source>
</evidence>
<evidence type="ECO:0000256" key="8">
    <source>
        <dbReference type="RuleBase" id="RU000643"/>
    </source>
</evidence>
<dbReference type="PROSITE" id="PS01127">
    <property type="entry name" value="EF_TS_2"/>
    <property type="match status" value="1"/>
</dbReference>
<dbReference type="EMBL" id="JAURUO010000009">
    <property type="protein sequence ID" value="MDP9728872.1"/>
    <property type="molecule type" value="Genomic_DNA"/>
</dbReference>
<dbReference type="Pfam" id="PF00889">
    <property type="entry name" value="EF_TS"/>
    <property type="match status" value="1"/>
</dbReference>
<dbReference type="RefSeq" id="WP_306954581.1">
    <property type="nucleotide sequence ID" value="NZ_JAURUO010000009.1"/>
</dbReference>
<name>A0ABT9LX74_9BACL</name>
<evidence type="ECO:0000313" key="11">
    <source>
        <dbReference type="Proteomes" id="UP001229209"/>
    </source>
</evidence>
<evidence type="ECO:0000256" key="1">
    <source>
        <dbReference type="ARBA" id="ARBA00005532"/>
    </source>
</evidence>
<comment type="caution">
    <text evidence="10">The sequence shown here is derived from an EMBL/GenBank/DDBJ whole genome shotgun (WGS) entry which is preliminary data.</text>
</comment>
<keyword evidence="3 6" id="KW-0251">Elongation factor</keyword>
<reference evidence="10 11" key="1">
    <citation type="submission" date="2023-07" db="EMBL/GenBank/DDBJ databases">
        <title>Genomic Encyclopedia of Type Strains, Phase IV (KMG-IV): sequencing the most valuable type-strain genomes for metagenomic binning, comparative biology and taxonomic classification.</title>
        <authorList>
            <person name="Goeker M."/>
        </authorList>
    </citation>
    <scope>NUCLEOTIDE SEQUENCE [LARGE SCALE GENOMIC DNA]</scope>
    <source>
        <strain evidence="10 11">DSM 25924</strain>
    </source>
</reference>
<dbReference type="InterPro" id="IPR001816">
    <property type="entry name" value="Transl_elong_EFTs/EF1B"/>
</dbReference>